<reference evidence="3" key="1">
    <citation type="submission" date="2017-02" db="UniProtKB">
        <authorList>
            <consortium name="WormBaseParasite"/>
        </authorList>
    </citation>
    <scope>IDENTIFICATION</scope>
</reference>
<dbReference type="AlphaFoldDB" id="A0A0M3K0N2"/>
<keyword evidence="2" id="KW-1185">Reference proteome</keyword>
<evidence type="ECO:0000313" key="2">
    <source>
        <dbReference type="Proteomes" id="UP000267096"/>
    </source>
</evidence>
<evidence type="ECO:0000313" key="1">
    <source>
        <dbReference type="EMBL" id="VDK50625.1"/>
    </source>
</evidence>
<evidence type="ECO:0000313" key="3">
    <source>
        <dbReference type="WBParaSite" id="ASIM_0001437401-mRNA-1"/>
    </source>
</evidence>
<reference evidence="1 2" key="2">
    <citation type="submission" date="2018-11" db="EMBL/GenBank/DDBJ databases">
        <authorList>
            <consortium name="Pathogen Informatics"/>
        </authorList>
    </citation>
    <scope>NUCLEOTIDE SEQUENCE [LARGE SCALE GENOMIC DNA]</scope>
</reference>
<name>A0A0M3K0N2_ANISI</name>
<dbReference type="Proteomes" id="UP000267096">
    <property type="component" value="Unassembled WGS sequence"/>
</dbReference>
<organism evidence="3">
    <name type="scientific">Anisakis simplex</name>
    <name type="common">Herring worm</name>
    <dbReference type="NCBI Taxonomy" id="6269"/>
    <lineage>
        <taxon>Eukaryota</taxon>
        <taxon>Metazoa</taxon>
        <taxon>Ecdysozoa</taxon>
        <taxon>Nematoda</taxon>
        <taxon>Chromadorea</taxon>
        <taxon>Rhabditida</taxon>
        <taxon>Spirurina</taxon>
        <taxon>Ascaridomorpha</taxon>
        <taxon>Ascaridoidea</taxon>
        <taxon>Anisakidae</taxon>
        <taxon>Anisakis</taxon>
        <taxon>Anisakis simplex complex</taxon>
    </lineage>
</organism>
<gene>
    <name evidence="1" type="ORF">ASIM_LOCUS13801</name>
</gene>
<proteinExistence type="predicted"/>
<protein>
    <submittedName>
        <fullName evidence="1 3">Uncharacterized protein</fullName>
    </submittedName>
</protein>
<sequence length="72" mass="8299">MDNEQAELTKLRTKRYRRDALSPIKHNGSVVQILVSMFHAVTVSPVHDIPMIRRRVVTDSVFLTNVLKVALW</sequence>
<accession>A0A0M3K0N2</accession>
<dbReference type="EMBL" id="UYRR01031505">
    <property type="protein sequence ID" value="VDK50625.1"/>
    <property type="molecule type" value="Genomic_DNA"/>
</dbReference>
<dbReference type="WBParaSite" id="ASIM_0001437401-mRNA-1">
    <property type="protein sequence ID" value="ASIM_0001437401-mRNA-1"/>
    <property type="gene ID" value="ASIM_0001437401"/>
</dbReference>